<feature type="region of interest" description="Disordered" evidence="3">
    <location>
        <begin position="676"/>
        <end position="718"/>
    </location>
</feature>
<evidence type="ECO:0000313" key="5">
    <source>
        <dbReference type="RefSeq" id="XP_030750914.1"/>
    </source>
</evidence>
<dbReference type="GO" id="GO:0043565">
    <property type="term" value="F:sequence-specific DNA binding"/>
    <property type="evidence" value="ECO:0007669"/>
    <property type="project" value="TreeGrafter"/>
</dbReference>
<dbReference type="FunCoup" id="A0A6J2XJS6">
    <property type="interactions" value="293"/>
</dbReference>
<dbReference type="GO" id="GO:0003714">
    <property type="term" value="F:transcription corepressor activity"/>
    <property type="evidence" value="ECO:0007669"/>
    <property type="project" value="TreeGrafter"/>
</dbReference>
<accession>A0A6J2XJS6</accession>
<dbReference type="AlphaFoldDB" id="A0A6J2XJS6"/>
<protein>
    <submittedName>
        <fullName evidence="5">Myb-binding protein 1A</fullName>
    </submittedName>
</protein>
<feature type="compositionally biased region" description="Polar residues" evidence="3">
    <location>
        <begin position="1179"/>
        <end position="1199"/>
    </location>
</feature>
<dbReference type="InterPro" id="IPR007015">
    <property type="entry name" value="DNA_pol_V/MYBBP1A"/>
</dbReference>
<reference evidence="5" key="1">
    <citation type="submission" date="2025-08" db="UniProtKB">
        <authorList>
            <consortium name="RefSeq"/>
        </authorList>
    </citation>
    <scope>IDENTIFICATION</scope>
    <source>
        <tissue evidence="5">Gonads</tissue>
    </source>
</reference>
<evidence type="ECO:0000256" key="2">
    <source>
        <dbReference type="ARBA" id="ARBA00023242"/>
    </source>
</evidence>
<keyword evidence="2" id="KW-0539">Nucleus</keyword>
<dbReference type="InParanoid" id="A0A6J2XJS6"/>
<dbReference type="KEGG" id="soy:115878530"/>
<dbReference type="GO" id="GO:0003723">
    <property type="term" value="F:RNA binding"/>
    <property type="evidence" value="ECO:0007669"/>
    <property type="project" value="TreeGrafter"/>
</dbReference>
<feature type="region of interest" description="Disordered" evidence="3">
    <location>
        <begin position="1109"/>
        <end position="1134"/>
    </location>
</feature>
<feature type="compositionally biased region" description="Basic and acidic residues" evidence="3">
    <location>
        <begin position="685"/>
        <end position="702"/>
    </location>
</feature>
<dbReference type="OrthoDB" id="342531at2759"/>
<feature type="compositionally biased region" description="Acidic residues" evidence="3">
    <location>
        <begin position="708"/>
        <end position="718"/>
    </location>
</feature>
<name>A0A6J2XJS6_SITOR</name>
<dbReference type="Proteomes" id="UP000504635">
    <property type="component" value="Unplaced"/>
</dbReference>
<dbReference type="PANTHER" id="PTHR13213">
    <property type="entry name" value="MYB-BINDING PROTEIN 1A FAMILY MEMBER"/>
    <property type="match status" value="1"/>
</dbReference>
<dbReference type="RefSeq" id="XP_030750914.1">
    <property type="nucleotide sequence ID" value="XM_030895054.1"/>
</dbReference>
<feature type="region of interest" description="Disordered" evidence="3">
    <location>
        <begin position="1165"/>
        <end position="1227"/>
    </location>
</feature>
<dbReference type="GO" id="GO:0005730">
    <property type="term" value="C:nucleolus"/>
    <property type="evidence" value="ECO:0007669"/>
    <property type="project" value="InterPro"/>
</dbReference>
<evidence type="ECO:0000256" key="1">
    <source>
        <dbReference type="ARBA" id="ARBA00004123"/>
    </source>
</evidence>
<comment type="subcellular location">
    <subcellularLocation>
        <location evidence="1">Nucleus</location>
    </subcellularLocation>
</comment>
<gene>
    <name evidence="5" type="primary">LOC115878530</name>
</gene>
<proteinExistence type="predicted"/>
<evidence type="ECO:0000256" key="3">
    <source>
        <dbReference type="SAM" id="MobiDB-lite"/>
    </source>
</evidence>
<evidence type="ECO:0000313" key="4">
    <source>
        <dbReference type="Proteomes" id="UP000504635"/>
    </source>
</evidence>
<organism evidence="4 5">
    <name type="scientific">Sitophilus oryzae</name>
    <name type="common">Rice weevil</name>
    <name type="synonym">Curculio oryzae</name>
    <dbReference type="NCBI Taxonomy" id="7048"/>
    <lineage>
        <taxon>Eukaryota</taxon>
        <taxon>Metazoa</taxon>
        <taxon>Ecdysozoa</taxon>
        <taxon>Arthropoda</taxon>
        <taxon>Hexapoda</taxon>
        <taxon>Insecta</taxon>
        <taxon>Pterygota</taxon>
        <taxon>Neoptera</taxon>
        <taxon>Endopterygota</taxon>
        <taxon>Coleoptera</taxon>
        <taxon>Polyphaga</taxon>
        <taxon>Cucujiformia</taxon>
        <taxon>Curculionidae</taxon>
        <taxon>Dryophthorinae</taxon>
        <taxon>Sitophilus</taxon>
    </lineage>
</organism>
<dbReference type="PANTHER" id="PTHR13213:SF2">
    <property type="entry name" value="MYB-BINDING PROTEIN 1A"/>
    <property type="match status" value="1"/>
</dbReference>
<dbReference type="Pfam" id="PF04931">
    <property type="entry name" value="DNA_pol_phi"/>
    <property type="match status" value="1"/>
</dbReference>
<dbReference type="CTD" id="10514"/>
<dbReference type="GeneID" id="115878530"/>
<keyword evidence="4" id="KW-1185">Reference proteome</keyword>
<sequence>MKNMDITENNQNHEENFKIKRSILDNFSKLGHQQESVRLKSANNLILYISDNYEKEKNSNELKYALKRFIRGLGASSFNSKQGYYCTLATLFKLDIDFDIAELLNIVESELHRSAKNSDGENADICTGKILFCGAVIRAKLWSKCSEELKNNILNVLIKSSKERNYLLLLGFSFITELLNEIPNNQLDDLVLNYIEPEVSKPWNEQTLDSLYLLLYLKNKYPLQFNNKFFKKKQLSICIENLPHISDILMAIPRISYIKHPIYDLVLKEIDTKLIHSFFEALDNHLKTPNRNRLMIFIRILTNAFLDLKDKDKKYFIHIPNFFTNNFIIQLLGYFRTLNQKQKDPEYVQLVHHLFDAVVNLMKIEEISFNVKVLLIRKLLFNPGTFVFEKITKSKLIQQIIFTMDSEGIKSLALLYKNIIKGSEKIDSENDSERWVNNDRLYSVHLLIKLLNLPGMKSENQWKVEQLIFLMELAFFRETDSNVGRELADSIKTAFFGALDLRLSKLEEVQFVLSQLVHYLSSKLTPENYENILRMPLTTEIYNLWQKTFNIVVKIEKNKKKTGIKSVFLTLFLHMSLQLFNDVKLAEDSLTELFNCYERTKKEKSDRRNSKKSEESFAVENGDDPLWIEVVTDLFLSLLSHNSHLLRTVINSVYPHLCEYMTPTTIHQVLSVLDPESENPLSKNQDTRDLSDNDSDESKTDDGSGSDSEGESMLDSSLDDETVSDKLKMALHQALFVGGVPSDDESIDLDKLSETEGETLDKALGEVFRQYKPNIGKMKKQSKDQEVLTHFRVRVLDLIEIYLDSVPSMYLTLEIMLPLLKSLEFSIRDHHQKPLNNRLKGLLKKLVNLKKFSNTNDVNDENLVELLKSLLDKGTKNNNLIQDMEQQIADCCVFVIKCSDILINSDDTPKKVKKHLYSNISKVLCEEIHNYFNKRECHIPYILFKTLIRLSWNGNIELARNLLNFLFDENIKQFKKSQVLELLIMFYSNQRFLSQNLDNVQDIMSANENEFCIKLVAFLNSLSEEPDRKDIKDRFICLLFNFLTILKNSSVKININWTDLGNYVREYRSHKSLSTDAKSAFSKLCRSLGISNIVQMKNNITKVSKSVNEIESTETRENGNNKKKGKKDKNKAVKLADDRTEHLLNGLDKVNLNIAEINTLDQDEKKSKLEVKKKHIKNKSLNNHQQNDTTPTQGDTQYTVGPKESIVNKRRLSENTPVPSKKKKKNK</sequence>